<keyword evidence="2" id="KW-1185">Reference proteome</keyword>
<accession>A0ACB8R094</accession>
<evidence type="ECO:0000313" key="1">
    <source>
        <dbReference type="EMBL" id="KAI0037398.1"/>
    </source>
</evidence>
<gene>
    <name evidence="1" type="ORF">FA95DRAFT_1614251</name>
</gene>
<reference evidence="1" key="2">
    <citation type="journal article" date="2022" name="New Phytol.">
        <title>Evolutionary transition to the ectomycorrhizal habit in the genomes of a hyperdiverse lineage of mushroom-forming fungi.</title>
        <authorList>
            <person name="Looney B."/>
            <person name="Miyauchi S."/>
            <person name="Morin E."/>
            <person name="Drula E."/>
            <person name="Courty P.E."/>
            <person name="Kohler A."/>
            <person name="Kuo A."/>
            <person name="LaButti K."/>
            <person name="Pangilinan J."/>
            <person name="Lipzen A."/>
            <person name="Riley R."/>
            <person name="Andreopoulos W."/>
            <person name="He G."/>
            <person name="Johnson J."/>
            <person name="Nolan M."/>
            <person name="Tritt A."/>
            <person name="Barry K.W."/>
            <person name="Grigoriev I.V."/>
            <person name="Nagy L.G."/>
            <person name="Hibbett D."/>
            <person name="Henrissat B."/>
            <person name="Matheny P.B."/>
            <person name="Labbe J."/>
            <person name="Martin F.M."/>
        </authorList>
    </citation>
    <scope>NUCLEOTIDE SEQUENCE</scope>
    <source>
        <strain evidence="1">FP105234-sp</strain>
    </source>
</reference>
<reference evidence="1" key="1">
    <citation type="submission" date="2021-02" db="EMBL/GenBank/DDBJ databases">
        <authorList>
            <consortium name="DOE Joint Genome Institute"/>
            <person name="Ahrendt S."/>
            <person name="Looney B.P."/>
            <person name="Miyauchi S."/>
            <person name="Morin E."/>
            <person name="Drula E."/>
            <person name="Courty P.E."/>
            <person name="Chicoki N."/>
            <person name="Fauchery L."/>
            <person name="Kohler A."/>
            <person name="Kuo A."/>
            <person name="Labutti K."/>
            <person name="Pangilinan J."/>
            <person name="Lipzen A."/>
            <person name="Riley R."/>
            <person name="Andreopoulos W."/>
            <person name="He G."/>
            <person name="Johnson J."/>
            <person name="Barry K.W."/>
            <person name="Grigoriev I.V."/>
            <person name="Nagy L."/>
            <person name="Hibbett D."/>
            <person name="Henrissat B."/>
            <person name="Matheny P.B."/>
            <person name="Labbe J."/>
            <person name="Martin F."/>
        </authorList>
    </citation>
    <scope>NUCLEOTIDE SEQUENCE</scope>
    <source>
        <strain evidence="1">FP105234-sp</strain>
    </source>
</reference>
<dbReference type="EMBL" id="MU276995">
    <property type="protein sequence ID" value="KAI0037398.1"/>
    <property type="molecule type" value="Genomic_DNA"/>
</dbReference>
<sequence length="83" mass="8650">MSTKDTLQDVAVVLSGHGTVDVMFRPADGGIGTHMRVVSKPQGPPTAKEDAAAPAGTPHAVVRGSEGGTRERRKGAVWDGCRR</sequence>
<organism evidence="1 2">
    <name type="scientific">Auriscalpium vulgare</name>
    <dbReference type="NCBI Taxonomy" id="40419"/>
    <lineage>
        <taxon>Eukaryota</taxon>
        <taxon>Fungi</taxon>
        <taxon>Dikarya</taxon>
        <taxon>Basidiomycota</taxon>
        <taxon>Agaricomycotina</taxon>
        <taxon>Agaricomycetes</taxon>
        <taxon>Russulales</taxon>
        <taxon>Auriscalpiaceae</taxon>
        <taxon>Auriscalpium</taxon>
    </lineage>
</organism>
<comment type="caution">
    <text evidence="1">The sequence shown here is derived from an EMBL/GenBank/DDBJ whole genome shotgun (WGS) entry which is preliminary data.</text>
</comment>
<protein>
    <submittedName>
        <fullName evidence="1">Uncharacterized protein</fullName>
    </submittedName>
</protein>
<evidence type="ECO:0000313" key="2">
    <source>
        <dbReference type="Proteomes" id="UP000814033"/>
    </source>
</evidence>
<dbReference type="Proteomes" id="UP000814033">
    <property type="component" value="Unassembled WGS sequence"/>
</dbReference>
<name>A0ACB8R094_9AGAM</name>
<proteinExistence type="predicted"/>